<dbReference type="Proteomes" id="UP000199501">
    <property type="component" value="Unassembled WGS sequence"/>
</dbReference>
<gene>
    <name evidence="1" type="ORF">SAMN05216174_12110</name>
</gene>
<accession>A0A1G6YE66</accession>
<protein>
    <submittedName>
        <fullName evidence="1">Uncharacterized protein</fullName>
    </submittedName>
</protein>
<dbReference type="AlphaFoldDB" id="A0A1G6YE66"/>
<organism evidence="1 2">
    <name type="scientific">Actinokineospora iranica</name>
    <dbReference type="NCBI Taxonomy" id="1271860"/>
    <lineage>
        <taxon>Bacteria</taxon>
        <taxon>Bacillati</taxon>
        <taxon>Actinomycetota</taxon>
        <taxon>Actinomycetes</taxon>
        <taxon>Pseudonocardiales</taxon>
        <taxon>Pseudonocardiaceae</taxon>
        <taxon>Actinokineospora</taxon>
    </lineage>
</organism>
<sequence>MGFRDVALAVCRRLRPQPCRGCPTGWGVFRVVGMSGGHEVLVTDPAATARKVIEAGRD</sequence>
<name>A0A1G6YE66_9PSEU</name>
<proteinExistence type="predicted"/>
<dbReference type="EMBL" id="FMZZ01000021">
    <property type="protein sequence ID" value="SDD88017.1"/>
    <property type="molecule type" value="Genomic_DNA"/>
</dbReference>
<keyword evidence="2" id="KW-1185">Reference proteome</keyword>
<reference evidence="2" key="1">
    <citation type="submission" date="2016-10" db="EMBL/GenBank/DDBJ databases">
        <authorList>
            <person name="Varghese N."/>
            <person name="Submissions S."/>
        </authorList>
    </citation>
    <scope>NUCLEOTIDE SEQUENCE [LARGE SCALE GENOMIC DNA]</scope>
    <source>
        <strain evidence="2">IBRC-M 10403</strain>
    </source>
</reference>
<evidence type="ECO:0000313" key="1">
    <source>
        <dbReference type="EMBL" id="SDD88017.1"/>
    </source>
</evidence>
<dbReference type="RefSeq" id="WP_175483088.1">
    <property type="nucleotide sequence ID" value="NZ_FMZZ01000021.1"/>
</dbReference>
<evidence type="ECO:0000313" key="2">
    <source>
        <dbReference type="Proteomes" id="UP000199501"/>
    </source>
</evidence>